<gene>
    <name evidence="8" type="ORF">AKO1_003690</name>
</gene>
<dbReference type="PROSITE" id="PS50082">
    <property type="entry name" value="WD_REPEATS_2"/>
    <property type="match status" value="3"/>
</dbReference>
<accession>A0AAW2Z5T1</accession>
<keyword evidence="9" id="KW-1185">Reference proteome</keyword>
<dbReference type="PROSITE" id="PS50294">
    <property type="entry name" value="WD_REPEATS_REGION"/>
    <property type="match status" value="2"/>
</dbReference>
<dbReference type="InterPro" id="IPR018983">
    <property type="entry name" value="U3_snoRNA-assocProt_15_C"/>
</dbReference>
<evidence type="ECO:0000256" key="1">
    <source>
        <dbReference type="ARBA" id="ARBA00004604"/>
    </source>
</evidence>
<dbReference type="Pfam" id="PF09384">
    <property type="entry name" value="UTP15_C"/>
    <property type="match status" value="1"/>
</dbReference>
<feature type="repeat" description="WD" evidence="6">
    <location>
        <begin position="111"/>
        <end position="151"/>
    </location>
</feature>
<dbReference type="InterPro" id="IPR001680">
    <property type="entry name" value="WD40_rpt"/>
</dbReference>
<organism evidence="8 9">
    <name type="scientific">Acrasis kona</name>
    <dbReference type="NCBI Taxonomy" id="1008807"/>
    <lineage>
        <taxon>Eukaryota</taxon>
        <taxon>Discoba</taxon>
        <taxon>Heterolobosea</taxon>
        <taxon>Tetramitia</taxon>
        <taxon>Eutetramitia</taxon>
        <taxon>Acrasidae</taxon>
        <taxon>Acrasis</taxon>
    </lineage>
</organism>
<dbReference type="GO" id="GO:0005730">
    <property type="term" value="C:nucleolus"/>
    <property type="evidence" value="ECO:0007669"/>
    <property type="project" value="UniProtKB-SubCell"/>
</dbReference>
<feature type="repeat" description="WD" evidence="6">
    <location>
        <begin position="152"/>
        <end position="184"/>
    </location>
</feature>
<keyword evidence="4" id="KW-0677">Repeat</keyword>
<dbReference type="InterPro" id="IPR015943">
    <property type="entry name" value="WD40/YVTN_repeat-like_dom_sf"/>
</dbReference>
<comment type="caution">
    <text evidence="8">The sequence shown here is derived from an EMBL/GenBank/DDBJ whole genome shotgun (WGS) entry which is preliminary data.</text>
</comment>
<dbReference type="InterPro" id="IPR036322">
    <property type="entry name" value="WD40_repeat_dom_sf"/>
</dbReference>
<evidence type="ECO:0000259" key="7">
    <source>
        <dbReference type="Pfam" id="PF09384"/>
    </source>
</evidence>
<keyword evidence="2" id="KW-0698">rRNA processing</keyword>
<keyword evidence="3 6" id="KW-0853">WD repeat</keyword>
<evidence type="ECO:0000256" key="5">
    <source>
        <dbReference type="ARBA" id="ARBA00023242"/>
    </source>
</evidence>
<name>A0AAW2Z5T1_9EUKA</name>
<dbReference type="InterPro" id="IPR019775">
    <property type="entry name" value="WD40_repeat_CS"/>
</dbReference>
<dbReference type="EMBL" id="JAOPGA020001068">
    <property type="protein sequence ID" value="KAL0484779.1"/>
    <property type="molecule type" value="Genomic_DNA"/>
</dbReference>
<reference evidence="8 9" key="1">
    <citation type="submission" date="2024-03" db="EMBL/GenBank/DDBJ databases">
        <title>The Acrasis kona genome and developmental transcriptomes reveal deep origins of eukaryotic multicellular pathways.</title>
        <authorList>
            <person name="Sheikh S."/>
            <person name="Fu C.-J."/>
            <person name="Brown M.W."/>
            <person name="Baldauf S.L."/>
        </authorList>
    </citation>
    <scope>NUCLEOTIDE SEQUENCE [LARGE SCALE GENOMIC DNA]</scope>
    <source>
        <strain evidence="8 9">ATCC MYA-3509</strain>
    </source>
</reference>
<dbReference type="GO" id="GO:0006364">
    <property type="term" value="P:rRNA processing"/>
    <property type="evidence" value="ECO:0007669"/>
    <property type="project" value="UniProtKB-KW"/>
</dbReference>
<dbReference type="AlphaFoldDB" id="A0AAW2Z5T1"/>
<evidence type="ECO:0000256" key="3">
    <source>
        <dbReference type="ARBA" id="ARBA00022574"/>
    </source>
</evidence>
<evidence type="ECO:0000313" key="9">
    <source>
        <dbReference type="Proteomes" id="UP001431209"/>
    </source>
</evidence>
<dbReference type="SMART" id="SM00320">
    <property type="entry name" value="WD40"/>
    <property type="match status" value="5"/>
</dbReference>
<evidence type="ECO:0000256" key="6">
    <source>
        <dbReference type="PROSITE-ProRule" id="PRU00221"/>
    </source>
</evidence>
<evidence type="ECO:0000256" key="4">
    <source>
        <dbReference type="ARBA" id="ARBA00022737"/>
    </source>
</evidence>
<dbReference type="SUPFAM" id="SSF50978">
    <property type="entry name" value="WD40 repeat-like"/>
    <property type="match status" value="1"/>
</dbReference>
<dbReference type="Pfam" id="PF00400">
    <property type="entry name" value="WD40"/>
    <property type="match status" value="3"/>
</dbReference>
<protein>
    <submittedName>
        <fullName evidence="8">U3 small nucleolar RNA-associated protein</fullName>
    </submittedName>
</protein>
<proteinExistence type="predicted"/>
<dbReference type="Proteomes" id="UP001431209">
    <property type="component" value="Unassembled WGS sequence"/>
</dbReference>
<feature type="repeat" description="WD" evidence="6">
    <location>
        <begin position="230"/>
        <end position="262"/>
    </location>
</feature>
<dbReference type="PANTHER" id="PTHR19924:SF26">
    <property type="entry name" value="U3 SMALL NUCLEOLAR RNA-ASSOCIATED PROTEIN 15 HOMOLOG"/>
    <property type="match status" value="1"/>
</dbReference>
<feature type="domain" description="U3 small nucleolar RNA-associated protein 15 C-terminal" evidence="7">
    <location>
        <begin position="339"/>
        <end position="479"/>
    </location>
</feature>
<evidence type="ECO:0000256" key="2">
    <source>
        <dbReference type="ARBA" id="ARBA00022552"/>
    </source>
</evidence>
<dbReference type="GO" id="GO:0045943">
    <property type="term" value="P:positive regulation of transcription by RNA polymerase I"/>
    <property type="evidence" value="ECO:0007669"/>
    <property type="project" value="TreeGrafter"/>
</dbReference>
<comment type="subcellular location">
    <subcellularLocation>
        <location evidence="1">Nucleus</location>
        <location evidence="1">Nucleolus</location>
    </subcellularLocation>
</comment>
<evidence type="ECO:0000313" key="8">
    <source>
        <dbReference type="EMBL" id="KAL0484779.1"/>
    </source>
</evidence>
<dbReference type="PROSITE" id="PS00678">
    <property type="entry name" value="WD_REPEATS_1"/>
    <property type="match status" value="1"/>
</dbReference>
<sequence>MFPRRQKVIENENNPYKNFTTFIPIKLDYGLPTHLEFNPSDQSQFIVTHGSIIEIVHDVEKKVNKRRYKDDVFSASFRSDGELFVCGDATGKVKVVRNIISAKDTAPLREFSAHKGPVQTVKFFDNTQIVTGSDDRTAHVYNFLTETRVATLTGHTDYIRSCAVKDNYIFTGGYDHELRIWDIRDPTKPIHYQKLDSPITSICPENLVVHVASGESVHSISLLKYNTINVLHHTKTVTSVWMNKSGNRLVSAGLDRAVRVWEGSQLCHTVAFDAGVLCCAVADDEKQLVVGLDNKTLMKSRREDKMIRKRRVEVETLISNNYQNLIEGYLTDQLLRFDEDVNIPITRQSHLHKFGRLLNRHKYKTCLDLALSERFYEDPMVPLSLLRELVARRQLLNALDARDNVGLKPVLIFLNRYIRDVRYASLVVPLAIKVINIYGCMLGKDDVIDKLFRGLRRRVNEEIESMKNMSELKGVLDTLINASLMHA</sequence>
<dbReference type="PANTHER" id="PTHR19924">
    <property type="entry name" value="UTP15 U3 SMALL NUCLEOLAR RNA-ASSOCIATED PROTEIN 15 FAMILY MEMBER"/>
    <property type="match status" value="1"/>
</dbReference>
<dbReference type="Gene3D" id="2.130.10.10">
    <property type="entry name" value="YVTN repeat-like/Quinoprotein amine dehydrogenase"/>
    <property type="match status" value="2"/>
</dbReference>
<keyword evidence="5" id="KW-0539">Nucleus</keyword>